<evidence type="ECO:0000259" key="1">
    <source>
        <dbReference type="Pfam" id="PF01078"/>
    </source>
</evidence>
<dbReference type="InterPro" id="IPR000523">
    <property type="entry name" value="Mg_chelatse_chII-like_cat_dom"/>
</dbReference>
<dbReference type="RefSeq" id="WP_211532955.1">
    <property type="nucleotide sequence ID" value="NZ_CP058560.1"/>
</dbReference>
<dbReference type="SUPFAM" id="SSF52540">
    <property type="entry name" value="P-loop containing nucleoside triphosphate hydrolases"/>
    <property type="match status" value="1"/>
</dbReference>
<dbReference type="InterPro" id="IPR050764">
    <property type="entry name" value="CbbQ/NirQ/NorQ/GpvN"/>
</dbReference>
<dbReference type="Gene3D" id="3.40.50.300">
    <property type="entry name" value="P-loop containing nucleotide triphosphate hydrolases"/>
    <property type="match status" value="1"/>
</dbReference>
<reference evidence="2" key="1">
    <citation type="submission" date="2020-07" db="EMBL/GenBank/DDBJ databases">
        <title>Methanobacterium. sp. MethCan genome.</title>
        <authorList>
            <person name="Postec A."/>
            <person name="Quemeneur M."/>
        </authorList>
    </citation>
    <scope>NUCLEOTIDE SEQUENCE</scope>
    <source>
        <strain evidence="2">MethCAN</strain>
    </source>
</reference>
<dbReference type="PANTHER" id="PTHR42759">
    <property type="entry name" value="MOXR FAMILY PROTEIN"/>
    <property type="match status" value="1"/>
</dbReference>
<dbReference type="Pfam" id="PF01078">
    <property type="entry name" value="Mg_chelatase"/>
    <property type="match status" value="1"/>
</dbReference>
<evidence type="ECO:0000313" key="3">
    <source>
        <dbReference type="Proteomes" id="UP000681041"/>
    </source>
</evidence>
<dbReference type="PANTHER" id="PTHR42759:SF1">
    <property type="entry name" value="MAGNESIUM-CHELATASE SUBUNIT CHLD"/>
    <property type="match status" value="1"/>
</dbReference>
<dbReference type="InterPro" id="IPR027417">
    <property type="entry name" value="P-loop_NTPase"/>
</dbReference>
<evidence type="ECO:0000313" key="2">
    <source>
        <dbReference type="EMBL" id="QUH23998.1"/>
    </source>
</evidence>
<sequence>MDYYHDDTMKKLFELLTQPKSMDDMDLSSSFIKHLVLKVLATHGNIKVSRIIEITGIHVDILEVILREMEKEDLCAAISGGFLFPSVEFTIKKVGRKQASKLMGENPYVGMAPVTYDYYFNVMKAQIKGRFPLQIPKDVIEKTFKDVVGNEDAKKTLVESAIGGKGLFIYGLPGTGKTFLTSKMSDLLPPLIIPRYIEFSDQIIQLYDPDFHREAPEQPEDPRWVKIYAPFVFTGSELSTQKLETNYDPNKGVYETSPIIKANGGVLLLDDLGRQKEDHNALLNRLIVPMENNKDLIYIKGAPIIVHSHFIPAFSTNLDITIMDEAHLRRAPLHVLLENPSIEDILKVFKKNLDEMGEKYDPVIMEQYKMVYLPPSQGGEGLQPTFAHARDLAQIAQAIRIRKGEDIITRETMENALQQHVLIALQRRFTPTLFDRIIRKKRKE</sequence>
<feature type="domain" description="Magnesium chelatase ChlI-like catalytic" evidence="1">
    <location>
        <begin position="144"/>
        <end position="200"/>
    </location>
</feature>
<dbReference type="EMBL" id="CP058560">
    <property type="protein sequence ID" value="QUH23998.1"/>
    <property type="molecule type" value="Genomic_DNA"/>
</dbReference>
<keyword evidence="2" id="KW-0547">Nucleotide-binding</keyword>
<accession>A0A8T8K5W8</accession>
<dbReference type="KEGG" id="meme:HYG87_09640"/>
<dbReference type="OrthoDB" id="9837at2157"/>
<dbReference type="Proteomes" id="UP000681041">
    <property type="component" value="Chromosome"/>
</dbReference>
<gene>
    <name evidence="2" type="ORF">HYG87_09640</name>
</gene>
<keyword evidence="3" id="KW-1185">Reference proteome</keyword>
<protein>
    <submittedName>
        <fullName evidence="2">ATP-binding protein</fullName>
    </submittedName>
</protein>
<dbReference type="GO" id="GO:0005524">
    <property type="term" value="F:ATP binding"/>
    <property type="evidence" value="ECO:0007669"/>
    <property type="project" value="UniProtKB-KW"/>
</dbReference>
<keyword evidence="2" id="KW-0067">ATP-binding</keyword>
<dbReference type="AlphaFoldDB" id="A0A8T8K5W8"/>
<proteinExistence type="predicted"/>
<dbReference type="GeneID" id="64821027"/>
<organism evidence="2 3">
    <name type="scientific">Methanobacterium alkalithermotolerans</name>
    <dbReference type="NCBI Taxonomy" id="2731220"/>
    <lineage>
        <taxon>Archaea</taxon>
        <taxon>Methanobacteriati</taxon>
        <taxon>Methanobacteriota</taxon>
        <taxon>Methanomada group</taxon>
        <taxon>Methanobacteria</taxon>
        <taxon>Methanobacteriales</taxon>
        <taxon>Methanobacteriaceae</taxon>
        <taxon>Methanobacterium</taxon>
    </lineage>
</organism>
<name>A0A8T8K5W8_9EURY</name>